<dbReference type="Proteomes" id="UP000030641">
    <property type="component" value="Unassembled WGS sequence"/>
</dbReference>
<dbReference type="OrthoDB" id="3897988at2759"/>
<dbReference type="AlphaFoldDB" id="A0A074YPY9"/>
<dbReference type="GeneID" id="25363058"/>
<evidence type="ECO:0000256" key="1">
    <source>
        <dbReference type="SAM" id="MobiDB-lite"/>
    </source>
</evidence>
<feature type="region of interest" description="Disordered" evidence="1">
    <location>
        <begin position="222"/>
        <end position="271"/>
    </location>
</feature>
<dbReference type="EMBL" id="KL584750">
    <property type="protein sequence ID" value="KEQ99863.1"/>
    <property type="molecule type" value="Genomic_DNA"/>
</dbReference>
<protein>
    <submittedName>
        <fullName evidence="2">Uncharacterized protein</fullName>
    </submittedName>
</protein>
<sequence length="338" mass="38380">MDSTCWETAPMPSAPPESCWAALPILSVPADARAYRESIKRSIDHFLHVPLVPRWMEQKYHPEHTRDLRKHLEHYQNIGYSYNECQILLAVIQHFSSGDDSNAILSWIYEEFSLQEQEYSRHIPAEGDATKLLSDKISRLVQELSKPLPKPDPESDEPEQCQTLEQMRVALCRSNKIGTLAKRIQDLDDMIKEGAENRLSVQQGEGMASRIQALERRMQLTPPSYATMSNAPTPESTEEGHTNPSQKTVVNDSDHKKTQRVDQTARPPPHLYIPADTTAQDRATTKQRVHPTIAKVRPDIQHKVVADMRPSNYGYLDLRLKKPAQDTDTIAPVFATIC</sequence>
<evidence type="ECO:0000313" key="2">
    <source>
        <dbReference type="EMBL" id="KEQ99863.1"/>
    </source>
</evidence>
<evidence type="ECO:0000313" key="3">
    <source>
        <dbReference type="Proteomes" id="UP000030641"/>
    </source>
</evidence>
<proteinExistence type="predicted"/>
<keyword evidence="3" id="KW-1185">Reference proteome</keyword>
<feature type="compositionally biased region" description="Polar residues" evidence="1">
    <location>
        <begin position="242"/>
        <end position="251"/>
    </location>
</feature>
<feature type="compositionally biased region" description="Polar residues" evidence="1">
    <location>
        <begin position="222"/>
        <end position="235"/>
    </location>
</feature>
<accession>A0A074YPY9</accession>
<organism evidence="2 3">
    <name type="scientific">Aureobasidium subglaciale (strain EXF-2481)</name>
    <name type="common">Aureobasidium pullulans var. subglaciale</name>
    <dbReference type="NCBI Taxonomy" id="1043005"/>
    <lineage>
        <taxon>Eukaryota</taxon>
        <taxon>Fungi</taxon>
        <taxon>Dikarya</taxon>
        <taxon>Ascomycota</taxon>
        <taxon>Pezizomycotina</taxon>
        <taxon>Dothideomycetes</taxon>
        <taxon>Dothideomycetidae</taxon>
        <taxon>Dothideales</taxon>
        <taxon>Saccotheciaceae</taxon>
        <taxon>Aureobasidium</taxon>
    </lineage>
</organism>
<name>A0A074YPY9_AURSE</name>
<dbReference type="InParanoid" id="A0A074YPY9"/>
<gene>
    <name evidence="2" type="ORF">AUEXF2481DRAFT_25739</name>
</gene>
<reference evidence="2 3" key="1">
    <citation type="journal article" date="2014" name="BMC Genomics">
        <title>Genome sequencing of four Aureobasidium pullulans varieties: biotechnological potential, stress tolerance, and description of new species.</title>
        <authorList>
            <person name="Gostin Ar C."/>
            <person name="Ohm R.A."/>
            <person name="Kogej T."/>
            <person name="Sonjak S."/>
            <person name="Turk M."/>
            <person name="Zajc J."/>
            <person name="Zalar P."/>
            <person name="Grube M."/>
            <person name="Sun H."/>
            <person name="Han J."/>
            <person name="Sharma A."/>
            <person name="Chiniquy J."/>
            <person name="Ngan C.Y."/>
            <person name="Lipzen A."/>
            <person name="Barry K."/>
            <person name="Grigoriev I.V."/>
            <person name="Gunde-Cimerman N."/>
        </authorList>
    </citation>
    <scope>NUCLEOTIDE SEQUENCE [LARGE SCALE GENOMIC DNA]</scope>
    <source>
        <strain evidence="2 3">EXF-2481</strain>
    </source>
</reference>
<dbReference type="HOGENOM" id="CLU_821322_0_0_1"/>
<dbReference type="RefSeq" id="XP_013348056.1">
    <property type="nucleotide sequence ID" value="XM_013492602.1"/>
</dbReference>